<organism evidence="2 3">
    <name type="scientific">Aureococcus anophagefferens</name>
    <name type="common">Harmful bloom alga</name>
    <dbReference type="NCBI Taxonomy" id="44056"/>
    <lineage>
        <taxon>Eukaryota</taxon>
        <taxon>Sar</taxon>
        <taxon>Stramenopiles</taxon>
        <taxon>Ochrophyta</taxon>
        <taxon>Pelagophyceae</taxon>
        <taxon>Pelagomonadales</taxon>
        <taxon>Pelagomonadaceae</taxon>
        <taxon>Aureococcus</taxon>
    </lineage>
</organism>
<feature type="region of interest" description="Disordered" evidence="1">
    <location>
        <begin position="360"/>
        <end position="415"/>
    </location>
</feature>
<reference evidence="2 3" key="1">
    <citation type="submission" date="2024-03" db="EMBL/GenBank/DDBJ databases">
        <title>Aureococcus anophagefferens CCMP1851 and Kratosvirus quantuckense: Draft genome of a second virus-susceptible host strain in the model system.</title>
        <authorList>
            <person name="Chase E."/>
            <person name="Truchon A.R."/>
            <person name="Schepens W."/>
            <person name="Wilhelm S.W."/>
        </authorList>
    </citation>
    <scope>NUCLEOTIDE SEQUENCE [LARGE SCALE GENOMIC DNA]</scope>
    <source>
        <strain evidence="2 3">CCMP1851</strain>
    </source>
</reference>
<gene>
    <name evidence="2" type="ORF">SO694_00144065</name>
</gene>
<feature type="compositionally biased region" description="Basic residues" evidence="1">
    <location>
        <begin position="388"/>
        <end position="408"/>
    </location>
</feature>
<comment type="caution">
    <text evidence="2">The sequence shown here is derived from an EMBL/GenBank/DDBJ whole genome shotgun (WGS) entry which is preliminary data.</text>
</comment>
<sequence length="857" mass="85080">MGAAASAQFGPTLDAEAMKPADGSDLVDYNAARAEAVHLRRFLAALRQQVANDGVTAAFEHRDDQGAWHRYAPEQSVLIAVALGQNPNGAAKLPGGPFEVRFGDFATSRKMATAPDTGMVQVNTASDNTRVVRPQLWACTAFALQGPAGWQVLPTAACRGIAAAIANAPDGGTVVIPNTPTEIRWGHAARTAAHPDVPSTGVIAVNLRDDSSVVVRGEWGPYGRPVVPGPASYGMGQPAARPMPGYGQPMQPGYGAAPAASLPPRTPSRAPAGSPTSSAGSPRCAAGRPRGAGPAQAPAAAAAAAAGRQRVVDGDERGRGLRRPSARRGAVGAGGVLAVQNADQISAGVNDAGQWVSGGGVGQAAGAAGSGPPARRTTSPLRDEPGRPGHRQRGGHGGPRRPSRRRGRGGPVDRRAANDVSQFATNQAAPAIGNAAGDVGQWGAGAANSAANWGGNAAQDATQWGAAAGMDAGQWGAGAAGDVGQWGAGAAQDVGQWGAGAGGAAANFGGDAASWGAGAAVDVGRASRRAPSPASVRTLPPTAKSWRTSRRASARESRPSPSLSNASKIASATFRASSAPRAVVVVARVVLAHVDDGRDAARGAVGPDRGVPERPRARGAADVDAHGRAADVDVARAAPSRRREGAVLPAAAGRARARARRSPIRATASGPRPDAASRRTVAMRAAARRRRAAARARPPGDGPVAAARAAQGQQARRQAAGLVSLDAAAPARQLDAARRAAPPASQPGSSSTGASGAGRRGVGVVDDDVASSAPGRRGVGVVDDCSSSASGRGVAATSTADASEPSSDAGDAGGASTTTALESESASLGATVGGELPLVASLGAPPAPSCGVAAMPV</sequence>
<proteinExistence type="predicted"/>
<feature type="region of interest" description="Disordered" evidence="1">
    <location>
        <begin position="239"/>
        <end position="331"/>
    </location>
</feature>
<feature type="compositionally biased region" description="Low complexity" evidence="1">
    <location>
        <begin position="695"/>
        <end position="720"/>
    </location>
</feature>
<feature type="compositionally biased region" description="Low complexity" evidence="1">
    <location>
        <begin position="734"/>
        <end position="754"/>
    </location>
</feature>
<feature type="compositionally biased region" description="Low complexity" evidence="1">
    <location>
        <begin position="267"/>
        <end position="309"/>
    </location>
</feature>
<dbReference type="Proteomes" id="UP001363151">
    <property type="component" value="Unassembled WGS sequence"/>
</dbReference>
<feature type="compositionally biased region" description="Basic and acidic residues" evidence="1">
    <location>
        <begin position="310"/>
        <end position="319"/>
    </location>
</feature>
<name>A0ABR1FQ01_AURAN</name>
<feature type="region of interest" description="Disordered" evidence="1">
    <location>
        <begin position="599"/>
        <end position="720"/>
    </location>
</feature>
<feature type="region of interest" description="Disordered" evidence="1">
    <location>
        <begin position="734"/>
        <end position="828"/>
    </location>
</feature>
<feature type="compositionally biased region" description="Basic and acidic residues" evidence="1">
    <location>
        <begin position="610"/>
        <end position="634"/>
    </location>
</feature>
<accession>A0ABR1FQ01</accession>
<evidence type="ECO:0000256" key="1">
    <source>
        <dbReference type="SAM" id="MobiDB-lite"/>
    </source>
</evidence>
<feature type="region of interest" description="Disordered" evidence="1">
    <location>
        <begin position="526"/>
        <end position="566"/>
    </location>
</feature>
<feature type="compositionally biased region" description="Low complexity" evidence="1">
    <location>
        <begin position="364"/>
        <end position="374"/>
    </location>
</feature>
<keyword evidence="3" id="KW-1185">Reference proteome</keyword>
<feature type="compositionally biased region" description="Low complexity" evidence="1">
    <location>
        <begin position="800"/>
        <end position="828"/>
    </location>
</feature>
<protein>
    <submittedName>
        <fullName evidence="2">NAD-dependent D-arabinose 1-dehydrogenase</fullName>
    </submittedName>
</protein>
<evidence type="ECO:0000313" key="3">
    <source>
        <dbReference type="Proteomes" id="UP001363151"/>
    </source>
</evidence>
<evidence type="ECO:0000313" key="2">
    <source>
        <dbReference type="EMBL" id="KAK7235241.1"/>
    </source>
</evidence>
<dbReference type="EMBL" id="JBBJCI010000294">
    <property type="protein sequence ID" value="KAK7235241.1"/>
    <property type="molecule type" value="Genomic_DNA"/>
</dbReference>
<feature type="compositionally biased region" description="Low complexity" evidence="1">
    <location>
        <begin position="242"/>
        <end position="255"/>
    </location>
</feature>